<dbReference type="AlphaFoldDB" id="A0A7E4V640"/>
<proteinExistence type="predicted"/>
<dbReference type="PROSITE" id="PS50097">
    <property type="entry name" value="BTB"/>
    <property type="match status" value="1"/>
</dbReference>
<dbReference type="InterPro" id="IPR044714">
    <property type="entry name" value="AtSIBP1-like"/>
</dbReference>
<evidence type="ECO:0000313" key="2">
    <source>
        <dbReference type="Proteomes" id="UP000492821"/>
    </source>
</evidence>
<accession>A0A7E4V640</accession>
<dbReference type="InterPro" id="IPR011333">
    <property type="entry name" value="SKP1/BTB/POZ_sf"/>
</dbReference>
<dbReference type="SUPFAM" id="SSF54695">
    <property type="entry name" value="POZ domain"/>
    <property type="match status" value="1"/>
</dbReference>
<dbReference type="Pfam" id="PF00651">
    <property type="entry name" value="BTB"/>
    <property type="match status" value="1"/>
</dbReference>
<dbReference type="PANTHER" id="PTHR46672:SF1">
    <property type="entry name" value="OS08G0103600 PROTEIN"/>
    <property type="match status" value="1"/>
</dbReference>
<organism evidence="2 3">
    <name type="scientific">Panagrellus redivivus</name>
    <name type="common">Microworm</name>
    <dbReference type="NCBI Taxonomy" id="6233"/>
    <lineage>
        <taxon>Eukaryota</taxon>
        <taxon>Metazoa</taxon>
        <taxon>Ecdysozoa</taxon>
        <taxon>Nematoda</taxon>
        <taxon>Chromadorea</taxon>
        <taxon>Rhabditida</taxon>
        <taxon>Tylenchina</taxon>
        <taxon>Panagrolaimomorpha</taxon>
        <taxon>Panagrolaimoidea</taxon>
        <taxon>Panagrolaimidae</taxon>
        <taxon>Panagrellus</taxon>
    </lineage>
</organism>
<sequence>MSNHVNSNAVATEHKLTIGPFSKLFSELSKWKLDYVGSEKQNIEGLEGAQWWLTFQRCSTVYASIHLHVSKYVDKASGKIVCCGQTKAFDVSEVDGNRCIVDDMYFSEGYRVECTVRFEGVCDAIKVPTFNDTIENALHYPPDTDIVVGESSLKVHRHFLRTISPVFNACFANDSKEAQTGVLKIDDFKFGSVKNAIDYCHGRDVPNLSVEEAIDVLRFADKYDMKFVITIFEEALFRGLSYENFNPIAQYAWKYEREDLKKHCNKYYKENAMRLIFDENFLALPTAIREEIMRNALPAKVA</sequence>
<reference evidence="2" key="1">
    <citation type="journal article" date="2013" name="Genetics">
        <title>The draft genome and transcriptome of Panagrellus redivivus are shaped by the harsh demands of a free-living lifestyle.</title>
        <authorList>
            <person name="Srinivasan J."/>
            <person name="Dillman A.R."/>
            <person name="Macchietto M.G."/>
            <person name="Heikkinen L."/>
            <person name="Lakso M."/>
            <person name="Fracchia K.M."/>
            <person name="Antoshechkin I."/>
            <person name="Mortazavi A."/>
            <person name="Wong G."/>
            <person name="Sternberg P.W."/>
        </authorList>
    </citation>
    <scope>NUCLEOTIDE SEQUENCE [LARGE SCALE GENOMIC DNA]</scope>
    <source>
        <strain evidence="2">MT8872</strain>
    </source>
</reference>
<reference evidence="3" key="2">
    <citation type="submission" date="2020-10" db="UniProtKB">
        <authorList>
            <consortium name="WormBaseParasite"/>
        </authorList>
    </citation>
    <scope>IDENTIFICATION</scope>
</reference>
<dbReference type="InterPro" id="IPR000210">
    <property type="entry name" value="BTB/POZ_dom"/>
</dbReference>
<feature type="domain" description="BTB" evidence="1">
    <location>
        <begin position="142"/>
        <end position="205"/>
    </location>
</feature>
<dbReference type="CDD" id="cd18186">
    <property type="entry name" value="BTB_POZ_ZBTB_KLHL-like"/>
    <property type="match status" value="1"/>
</dbReference>
<evidence type="ECO:0000259" key="1">
    <source>
        <dbReference type="PROSITE" id="PS50097"/>
    </source>
</evidence>
<dbReference type="Gene3D" id="3.30.710.10">
    <property type="entry name" value="Potassium Channel Kv1.1, Chain A"/>
    <property type="match status" value="1"/>
</dbReference>
<evidence type="ECO:0000313" key="3">
    <source>
        <dbReference type="WBParaSite" id="Pan_g17105.t1"/>
    </source>
</evidence>
<dbReference type="Proteomes" id="UP000492821">
    <property type="component" value="Unassembled WGS sequence"/>
</dbReference>
<keyword evidence="2" id="KW-1185">Reference proteome</keyword>
<protein>
    <submittedName>
        <fullName evidence="3">BTB domain-containing protein</fullName>
    </submittedName>
</protein>
<name>A0A7E4V640_PANRE</name>
<dbReference type="PANTHER" id="PTHR46672">
    <property type="entry name" value="OS08G0495500 PROTEIN-RELATED"/>
    <property type="match status" value="1"/>
</dbReference>
<dbReference type="WBParaSite" id="Pan_g17105.t1">
    <property type="protein sequence ID" value="Pan_g17105.t1"/>
    <property type="gene ID" value="Pan_g17105"/>
</dbReference>
<dbReference type="SMART" id="SM00225">
    <property type="entry name" value="BTB"/>
    <property type="match status" value="1"/>
</dbReference>